<protein>
    <recommendedName>
        <fullName evidence="2 6">Protein phosphatase methylesterase 1</fullName>
        <shortName evidence="6">PME-1</shortName>
        <ecNumber evidence="6">3.1.1.-</ecNumber>
    </recommendedName>
</protein>
<dbReference type="InterPro" id="IPR000073">
    <property type="entry name" value="AB_hydrolase_1"/>
</dbReference>
<dbReference type="PANTHER" id="PTHR14189:SF0">
    <property type="entry name" value="PROTEIN PHOSPHATASE METHYLESTERASE 1"/>
    <property type="match status" value="1"/>
</dbReference>
<comment type="caution">
    <text evidence="9">The sequence shown here is derived from an EMBL/GenBank/DDBJ whole genome shotgun (WGS) entry which is preliminary data.</text>
</comment>
<proteinExistence type="inferred from homology"/>
<gene>
    <name evidence="10" type="ORF">BB560_001409</name>
    <name evidence="9" type="ORF">BB560_001412</name>
</gene>
<dbReference type="OrthoDB" id="194865at2759"/>
<evidence type="ECO:0000256" key="7">
    <source>
        <dbReference type="PIRSR" id="PIRSR022950-1"/>
    </source>
</evidence>
<feature type="active site" evidence="7">
    <location>
        <position position="195"/>
    </location>
</feature>
<comment type="function">
    <text evidence="6">Demethylates proteins that have been reversibly carboxymethylated.</text>
</comment>
<dbReference type="InterPro" id="IPR029058">
    <property type="entry name" value="AB_hydrolase_fold"/>
</dbReference>
<evidence type="ECO:0000256" key="6">
    <source>
        <dbReference type="PIRNR" id="PIRNR022950"/>
    </source>
</evidence>
<keyword evidence="3 6" id="KW-0719">Serine esterase</keyword>
<evidence type="ECO:0000313" key="11">
    <source>
        <dbReference type="Proteomes" id="UP000245609"/>
    </source>
</evidence>
<dbReference type="Pfam" id="PF12697">
    <property type="entry name" value="Abhydrolase_6"/>
    <property type="match status" value="1"/>
</dbReference>
<evidence type="ECO:0000259" key="8">
    <source>
        <dbReference type="Pfam" id="PF12697"/>
    </source>
</evidence>
<evidence type="ECO:0000313" key="10">
    <source>
        <dbReference type="EMBL" id="PVV04094.1"/>
    </source>
</evidence>
<dbReference type="EC" id="3.1.1.-" evidence="6"/>
<dbReference type="Gene3D" id="3.40.50.1820">
    <property type="entry name" value="alpha/beta hydrolase"/>
    <property type="match status" value="1"/>
</dbReference>
<evidence type="ECO:0000256" key="2">
    <source>
        <dbReference type="ARBA" id="ARBA00020672"/>
    </source>
</evidence>
<keyword evidence="11" id="KW-1185">Reference proteome</keyword>
<dbReference type="GO" id="GO:0051723">
    <property type="term" value="F:protein methylesterase activity"/>
    <property type="evidence" value="ECO:0007669"/>
    <property type="project" value="UniProtKB-EC"/>
</dbReference>
<dbReference type="SUPFAM" id="SSF53474">
    <property type="entry name" value="alpha/beta-Hydrolases"/>
    <property type="match status" value="1"/>
</dbReference>
<accession>A0A2T9ZHL8</accession>
<comment type="similarity">
    <text evidence="1 6">Belongs to the AB hydrolase superfamily.</text>
</comment>
<dbReference type="PIRSF" id="PIRSF022950">
    <property type="entry name" value="PPase_methylesterase_euk"/>
    <property type="match status" value="1"/>
</dbReference>
<dbReference type="STRING" id="133381.A0A2T9ZHL8"/>
<dbReference type="EMBL" id="MBFS01000163">
    <property type="protein sequence ID" value="PVV04094.1"/>
    <property type="molecule type" value="Genomic_DNA"/>
</dbReference>
<feature type="active site" evidence="7">
    <location>
        <position position="169"/>
    </location>
</feature>
<reference evidence="9 11" key="1">
    <citation type="journal article" date="2018" name="MBio">
        <title>Comparative Genomics Reveals the Core Gene Toolbox for the Fungus-Insect Symbiosis.</title>
        <authorList>
            <person name="Wang Y."/>
            <person name="Stata M."/>
            <person name="Wang W."/>
            <person name="Stajich J.E."/>
            <person name="White M.M."/>
            <person name="Moncalvo J.M."/>
        </authorList>
    </citation>
    <scope>NUCLEOTIDE SEQUENCE [LARGE SCALE GENOMIC DNA]</scope>
    <source>
        <strain evidence="9 11">SC-DP-2</strain>
    </source>
</reference>
<name>A0A2T9ZHL8_9FUNG</name>
<dbReference type="EMBL" id="MBFS01000163">
    <property type="protein sequence ID" value="PVV04085.1"/>
    <property type="molecule type" value="Genomic_DNA"/>
</dbReference>
<feature type="active site" evidence="7">
    <location>
        <position position="325"/>
    </location>
</feature>
<sequence length="367" mass="41120">MKWIRAILKTAESQSTRITNMDLHKQLFKRQSALGENQNTDFATRNRLSGSLKPLIWDQYFEKNEQVCLIQDDLTVNVYLNGSVANTGPVYFIHHGAGLSAMSFGVMAKELYKKDNTSTVVCFDCRGHGLTAAADETDLSLTRLVSDSELLLKYLFNDSKRPIILVGHSMGGAVIVSLALSLQTSYDIAGIVVVDVVEGTAINSFQFAKSVLVLKRKSFPSIESAIKYQINTGDSSNTESACLSVPSLLKKITTPGKPDLFTWRTNVLDTSEHWTGWYEDLSKKFLSVKTAKLLVLAETDRLDKELMIAQMQGKFQLVLFHGSGHLIQENHPYEFANKLHQFANRNKRLDMSTIKRMVPLPHKKQDS</sequence>
<keyword evidence="4 6" id="KW-0378">Hydrolase</keyword>
<evidence type="ECO:0000256" key="5">
    <source>
        <dbReference type="ARBA" id="ARBA00049203"/>
    </source>
</evidence>
<feature type="domain" description="AB hydrolase-1" evidence="8">
    <location>
        <begin position="92"/>
        <end position="336"/>
    </location>
</feature>
<dbReference type="AlphaFoldDB" id="A0A2T9ZHL8"/>
<dbReference type="PANTHER" id="PTHR14189">
    <property type="entry name" value="PROTEIN PHOSPHATASE METHYLESTERASE-1 RELATED"/>
    <property type="match status" value="1"/>
</dbReference>
<evidence type="ECO:0000313" key="9">
    <source>
        <dbReference type="EMBL" id="PVV04085.1"/>
    </source>
</evidence>
<evidence type="ECO:0000256" key="3">
    <source>
        <dbReference type="ARBA" id="ARBA00022487"/>
    </source>
</evidence>
<dbReference type="Proteomes" id="UP000245609">
    <property type="component" value="Unassembled WGS sequence"/>
</dbReference>
<comment type="catalytic activity">
    <reaction evidence="5">
        <text>[phosphatase 2A protein]-C-terminal L-leucine methyl ester + H2O = [phosphatase 2A protein]-C-terminal L-leucine + methanol + H(+)</text>
        <dbReference type="Rhea" id="RHEA:48548"/>
        <dbReference type="Rhea" id="RHEA-COMP:12134"/>
        <dbReference type="Rhea" id="RHEA-COMP:12135"/>
        <dbReference type="ChEBI" id="CHEBI:15377"/>
        <dbReference type="ChEBI" id="CHEBI:15378"/>
        <dbReference type="ChEBI" id="CHEBI:17790"/>
        <dbReference type="ChEBI" id="CHEBI:90516"/>
        <dbReference type="ChEBI" id="CHEBI:90517"/>
        <dbReference type="EC" id="3.1.1.89"/>
    </reaction>
</comment>
<evidence type="ECO:0000256" key="4">
    <source>
        <dbReference type="ARBA" id="ARBA00022801"/>
    </source>
</evidence>
<organism evidence="9 11">
    <name type="scientific">Smittium megazygosporum</name>
    <dbReference type="NCBI Taxonomy" id="133381"/>
    <lineage>
        <taxon>Eukaryota</taxon>
        <taxon>Fungi</taxon>
        <taxon>Fungi incertae sedis</taxon>
        <taxon>Zoopagomycota</taxon>
        <taxon>Kickxellomycotina</taxon>
        <taxon>Harpellomycetes</taxon>
        <taxon>Harpellales</taxon>
        <taxon>Legeriomycetaceae</taxon>
        <taxon>Smittium</taxon>
    </lineage>
</organism>
<dbReference type="InterPro" id="IPR016812">
    <property type="entry name" value="PPase_methylesterase_euk"/>
</dbReference>
<evidence type="ECO:0000256" key="1">
    <source>
        <dbReference type="ARBA" id="ARBA00008645"/>
    </source>
</evidence>